<dbReference type="OrthoDB" id="7857012at2"/>
<evidence type="ECO:0008006" key="3">
    <source>
        <dbReference type="Google" id="ProtNLM"/>
    </source>
</evidence>
<gene>
    <name evidence="1" type="ORF">SAMN04490244_10374</name>
</gene>
<dbReference type="STRING" id="641238.SAMN04490244_10374"/>
<dbReference type="Proteomes" id="UP000198885">
    <property type="component" value="Unassembled WGS sequence"/>
</dbReference>
<proteinExistence type="predicted"/>
<organism evidence="1 2">
    <name type="scientific">Tranquillimonas rosea</name>
    <dbReference type="NCBI Taxonomy" id="641238"/>
    <lineage>
        <taxon>Bacteria</taxon>
        <taxon>Pseudomonadati</taxon>
        <taxon>Pseudomonadota</taxon>
        <taxon>Alphaproteobacteria</taxon>
        <taxon>Rhodobacterales</taxon>
        <taxon>Roseobacteraceae</taxon>
        <taxon>Tranquillimonas</taxon>
    </lineage>
</organism>
<dbReference type="Gene3D" id="3.40.50.1820">
    <property type="entry name" value="alpha/beta hydrolase"/>
    <property type="match status" value="1"/>
</dbReference>
<accession>A0A1H9S892</accession>
<name>A0A1H9S892_9RHOB</name>
<dbReference type="InterPro" id="IPR029058">
    <property type="entry name" value="AB_hydrolase_fold"/>
</dbReference>
<reference evidence="1 2" key="1">
    <citation type="submission" date="2016-10" db="EMBL/GenBank/DDBJ databases">
        <authorList>
            <person name="de Groot N.N."/>
        </authorList>
    </citation>
    <scope>NUCLEOTIDE SEQUENCE [LARGE SCALE GENOMIC DNA]</scope>
    <source>
        <strain evidence="1 2">DSM 23042</strain>
    </source>
</reference>
<evidence type="ECO:0000313" key="2">
    <source>
        <dbReference type="Proteomes" id="UP000198885"/>
    </source>
</evidence>
<sequence length="216" mass="23973">MKSLSLLEAAQMMLRVYDRDRDPELEIVQQIDIRGVQACTLKGGILVIPGTNEFSDWFQFNFDLGGRDRVERHGFAVAHGDSGARWHGGFLEHAQIVYTFAKPQPLRYIIGHSLGAASAQIVGASLKLPTIALASPRTLRGDRPFPGEGWVVNVCRTDDTVCHVPPDFMGFRHLGSVYWLSPPEVNVGEDHRVDKYIALMEAKVSPTLPQAWPRAA</sequence>
<protein>
    <recommendedName>
        <fullName evidence="3">Lipase (Class 3)</fullName>
    </recommendedName>
</protein>
<evidence type="ECO:0000313" key="1">
    <source>
        <dbReference type="EMBL" id="SER81220.1"/>
    </source>
</evidence>
<dbReference type="SUPFAM" id="SSF53474">
    <property type="entry name" value="alpha/beta-Hydrolases"/>
    <property type="match status" value="1"/>
</dbReference>
<dbReference type="AlphaFoldDB" id="A0A1H9S892"/>
<keyword evidence="2" id="KW-1185">Reference proteome</keyword>
<dbReference type="EMBL" id="FOGU01000003">
    <property type="protein sequence ID" value="SER81220.1"/>
    <property type="molecule type" value="Genomic_DNA"/>
</dbReference>
<dbReference type="RefSeq" id="WP_092689798.1">
    <property type="nucleotide sequence ID" value="NZ_CBDDGO010000004.1"/>
</dbReference>